<feature type="region of interest" description="Disordered" evidence="1">
    <location>
        <begin position="16"/>
        <end position="40"/>
    </location>
</feature>
<dbReference type="EMBL" id="IACN01054573">
    <property type="protein sequence ID" value="LAB54658.1"/>
    <property type="molecule type" value="Transcribed_RNA"/>
</dbReference>
<sequence>MRNQIGWLSEALAAPERQAGLTRPELPGPPQLHSEASWPLRPATRHGEEGLSCFSTERIIFGQNGIILIWIGILHPQWQKQTPGGYFYRVISVKLITILEDRPAFGGKELLE</sequence>
<protein>
    <submittedName>
        <fullName evidence="2">Uncharacterized protein</fullName>
    </submittedName>
</protein>
<dbReference type="EMBL" id="IACN01054574">
    <property type="protein sequence ID" value="LAB54659.1"/>
    <property type="molecule type" value="Transcribed_RNA"/>
</dbReference>
<accession>A0A2D4PAW6</accession>
<evidence type="ECO:0000313" key="2">
    <source>
        <dbReference type="EMBL" id="LAB54658.1"/>
    </source>
</evidence>
<reference evidence="2" key="2">
    <citation type="submission" date="2017-11" db="EMBL/GenBank/DDBJ databases">
        <title>Coralsnake Venomics: Analyses of Venom Gland Transcriptomes and Proteomes of Six Brazilian Taxa.</title>
        <authorList>
            <person name="Aird S.D."/>
            <person name="Jorge da Silva N."/>
            <person name="Qiu L."/>
            <person name="Villar-Briones A."/>
            <person name="Aparecida-Saddi V."/>
            <person name="Campos-Telles M.P."/>
            <person name="Grau M."/>
            <person name="Mikheyev A.S."/>
        </authorList>
    </citation>
    <scope>NUCLEOTIDE SEQUENCE</scope>
    <source>
        <tissue evidence="2">Venom_gland</tissue>
    </source>
</reference>
<proteinExistence type="predicted"/>
<reference evidence="2" key="1">
    <citation type="submission" date="2017-07" db="EMBL/GenBank/DDBJ databases">
        <authorList>
            <person name="Mikheyev A."/>
            <person name="Grau M."/>
        </authorList>
    </citation>
    <scope>NUCLEOTIDE SEQUENCE</scope>
    <source>
        <tissue evidence="2">Venom_gland</tissue>
    </source>
</reference>
<evidence type="ECO:0000256" key="1">
    <source>
        <dbReference type="SAM" id="MobiDB-lite"/>
    </source>
</evidence>
<name>A0A2D4PAW6_MICSU</name>
<organism evidence="2">
    <name type="scientific">Micrurus surinamensis</name>
    <name type="common">Surinam coral snake</name>
    <dbReference type="NCBI Taxonomy" id="129470"/>
    <lineage>
        <taxon>Eukaryota</taxon>
        <taxon>Metazoa</taxon>
        <taxon>Chordata</taxon>
        <taxon>Craniata</taxon>
        <taxon>Vertebrata</taxon>
        <taxon>Euteleostomi</taxon>
        <taxon>Lepidosauria</taxon>
        <taxon>Squamata</taxon>
        <taxon>Bifurcata</taxon>
        <taxon>Unidentata</taxon>
        <taxon>Episquamata</taxon>
        <taxon>Toxicofera</taxon>
        <taxon>Serpentes</taxon>
        <taxon>Colubroidea</taxon>
        <taxon>Elapidae</taxon>
        <taxon>Elapinae</taxon>
        <taxon>Micrurus</taxon>
    </lineage>
</organism>
<dbReference type="AlphaFoldDB" id="A0A2D4PAW6"/>